<sequence length="75" mass="8372">MTVMKTMCSLEALSKHWRYLQKEKTSGPDGNSVMYELAERALHESISIKLKDYIAQDGGVAFWSSDLMLGSEDAA</sequence>
<dbReference type="Proteomes" id="UP000243459">
    <property type="component" value="Chromosome 1"/>
</dbReference>
<organism evidence="1 2">
    <name type="scientific">Asparagus officinalis</name>
    <name type="common">Garden asparagus</name>
    <dbReference type="NCBI Taxonomy" id="4686"/>
    <lineage>
        <taxon>Eukaryota</taxon>
        <taxon>Viridiplantae</taxon>
        <taxon>Streptophyta</taxon>
        <taxon>Embryophyta</taxon>
        <taxon>Tracheophyta</taxon>
        <taxon>Spermatophyta</taxon>
        <taxon>Magnoliopsida</taxon>
        <taxon>Liliopsida</taxon>
        <taxon>Asparagales</taxon>
        <taxon>Asparagaceae</taxon>
        <taxon>Asparagoideae</taxon>
        <taxon>Asparagus</taxon>
    </lineage>
</organism>
<gene>
    <name evidence="1" type="ORF">A4U43_C01F21470</name>
</gene>
<dbReference type="Gramene" id="ONK80763">
    <property type="protein sequence ID" value="ONK80763"/>
    <property type="gene ID" value="A4U43_C01F21470"/>
</dbReference>
<evidence type="ECO:0000313" key="1">
    <source>
        <dbReference type="EMBL" id="ONK80763.1"/>
    </source>
</evidence>
<protein>
    <submittedName>
        <fullName evidence="1">Uncharacterized protein</fullName>
    </submittedName>
</protein>
<reference evidence="2" key="1">
    <citation type="journal article" date="2017" name="Nat. Commun.">
        <title>The asparagus genome sheds light on the origin and evolution of a young Y chromosome.</title>
        <authorList>
            <person name="Harkess A."/>
            <person name="Zhou J."/>
            <person name="Xu C."/>
            <person name="Bowers J.E."/>
            <person name="Van der Hulst R."/>
            <person name="Ayyampalayam S."/>
            <person name="Mercati F."/>
            <person name="Riccardi P."/>
            <person name="McKain M.R."/>
            <person name="Kakrana A."/>
            <person name="Tang H."/>
            <person name="Ray J."/>
            <person name="Groenendijk J."/>
            <person name="Arikit S."/>
            <person name="Mathioni S.M."/>
            <person name="Nakano M."/>
            <person name="Shan H."/>
            <person name="Telgmann-Rauber A."/>
            <person name="Kanno A."/>
            <person name="Yue Z."/>
            <person name="Chen H."/>
            <person name="Li W."/>
            <person name="Chen Y."/>
            <person name="Xu X."/>
            <person name="Zhang Y."/>
            <person name="Luo S."/>
            <person name="Chen H."/>
            <person name="Gao J."/>
            <person name="Mao Z."/>
            <person name="Pires J.C."/>
            <person name="Luo M."/>
            <person name="Kudrna D."/>
            <person name="Wing R.A."/>
            <person name="Meyers B.C."/>
            <person name="Yi K."/>
            <person name="Kong H."/>
            <person name="Lavrijsen P."/>
            <person name="Sunseri F."/>
            <person name="Falavigna A."/>
            <person name="Ye Y."/>
            <person name="Leebens-Mack J.H."/>
            <person name="Chen G."/>
        </authorList>
    </citation>
    <scope>NUCLEOTIDE SEQUENCE [LARGE SCALE GENOMIC DNA]</scope>
    <source>
        <strain evidence="2">cv. DH0086</strain>
    </source>
</reference>
<proteinExistence type="predicted"/>
<name>A0A5P1FSW3_ASPOF</name>
<evidence type="ECO:0000313" key="2">
    <source>
        <dbReference type="Proteomes" id="UP000243459"/>
    </source>
</evidence>
<dbReference type="EMBL" id="CM007381">
    <property type="protein sequence ID" value="ONK80763.1"/>
    <property type="molecule type" value="Genomic_DNA"/>
</dbReference>
<dbReference type="AlphaFoldDB" id="A0A5P1FSW3"/>
<keyword evidence="2" id="KW-1185">Reference proteome</keyword>
<accession>A0A5P1FSW3</accession>